<dbReference type="PANTHER" id="PTHR11731:SF160">
    <property type="entry name" value="DIPEPTIDYL AMINOPEPTIDASE A"/>
    <property type="match status" value="1"/>
</dbReference>
<reference evidence="11 12" key="1">
    <citation type="submission" date="2016-02" db="EMBL/GenBank/DDBJ databases">
        <title>Comparative genomic and transcriptomic foundation for Pichia pastoris.</title>
        <authorList>
            <person name="Love K.R."/>
            <person name="Shah K.A."/>
            <person name="Whittaker C.A."/>
            <person name="Wu J."/>
            <person name="Bartlett M.C."/>
            <person name="Ma D."/>
            <person name="Leeson R.L."/>
            <person name="Priest M."/>
            <person name="Young S.K."/>
            <person name="Love J.C."/>
        </authorList>
    </citation>
    <scope>NUCLEOTIDE SEQUENCE [LARGE SCALE GENOMIC DNA]</scope>
    <source>
        <strain evidence="11 12">ATCC 28485</strain>
    </source>
</reference>
<dbReference type="AlphaFoldDB" id="A0A1B2JAZ1"/>
<accession>A0A1B2JAZ1</accession>
<comment type="similarity">
    <text evidence="1">Belongs to the peptidase S9B family.</text>
</comment>
<dbReference type="Proteomes" id="UP000094565">
    <property type="component" value="Chromosome 2"/>
</dbReference>
<sequence length="869" mass="99753">MTSRTAENPFDIELQENLSPRSSNSSILENINEYARRHRNDSLSQDCDNEEENENLNYTDNLTKLSKSGVSRKGCMLIFGICFVIWLLLFALYARDNRFSNLNEYVPDSNSHGTASATISSVEQKQTGLPEGKDSNSGFQIGSKLSLSGWRSGLYNVYPKLISRGEDDIYYEHSFHRIDEKKITDPKHDRTVFNHEKIEVNGITYTVSFVTISPYDSTKFLVACNYEKHWRHSTFAKYFIYDQQSDQENSFTQVYDDKALSFVEWSPSGDHVVFVFENNIYLKQLSTLKITQVTFDGDESIYNGKPDWVYEEEVLSSDRAIWWNEDGSYFTFLRLDDSKVPTFNLQHFFEETGSVSKYPVIDRLKYPKPGFDNPLASLFSYSVAEEKLEKLNIGAAASLEEDFVLYSLKWIHKSLFLSKFTDRTSKKMEVTLVDVEANSASVVRKHDAAVFKGWFTGDFSVYPVIRDTVGYIDVIYYEDYDHLAYYPDCTSDKYVVLTEGTWNVVAPGVLGIIEDKVYFIGTRESSMEHHLYYTSLSGPKVNAVMDTNEPGYFDVSIKEKYALLSYRGPKLPYQKFIDLSELATTNLDDILSSNRRIVEVSLATHSVPVSNYTNVTLEDGVTLNMIEVLPANFNPNRKYPLLVNIYGGPGSQKLDVQFNIGFEHIISSSLDAIVLYIDPRGTGGKSWSFKSYATEKIGYWEPRDITEAVSKWISDHPFVNPEKTAIWGWSYGGFTTLKTLEYDSGEVFKYGMAVAPVTNWLLYDSIYTERYMNLPKDNVEGYSEYSIIKNVSNFKKVNRFLVCHGTTDDNVHFQNTLALLDKFNINGVVNYDLQVYPDSEHSITHHNANRVIYERLFKWLERAFNDKFL</sequence>
<feature type="compositionally biased region" description="Polar residues" evidence="7">
    <location>
        <begin position="109"/>
        <end position="127"/>
    </location>
</feature>
<dbReference type="Pfam" id="PF00326">
    <property type="entry name" value="Peptidase_S9"/>
    <property type="match status" value="1"/>
</dbReference>
<dbReference type="InterPro" id="IPR029058">
    <property type="entry name" value="AB_hydrolase_fold"/>
</dbReference>
<keyword evidence="5" id="KW-0720">Serine protease</keyword>
<keyword evidence="12" id="KW-1185">Reference proteome</keyword>
<keyword evidence="8" id="KW-0812">Transmembrane</keyword>
<dbReference type="Gene3D" id="2.140.10.30">
    <property type="entry name" value="Dipeptidylpeptidase IV, N-terminal domain"/>
    <property type="match status" value="1"/>
</dbReference>
<protein>
    <submittedName>
        <fullName evidence="11">BA75_02204T0</fullName>
    </submittedName>
</protein>
<dbReference type="InterPro" id="IPR001375">
    <property type="entry name" value="Peptidase_S9_cat"/>
</dbReference>
<keyword evidence="6" id="KW-0325">Glycoprotein</keyword>
<keyword evidence="3" id="KW-0645">Protease</keyword>
<organism evidence="11 12">
    <name type="scientific">Komagataella pastoris</name>
    <name type="common">Yeast</name>
    <name type="synonym">Pichia pastoris</name>
    <dbReference type="NCBI Taxonomy" id="4922"/>
    <lineage>
        <taxon>Eukaryota</taxon>
        <taxon>Fungi</taxon>
        <taxon>Dikarya</taxon>
        <taxon>Ascomycota</taxon>
        <taxon>Saccharomycotina</taxon>
        <taxon>Pichiomycetes</taxon>
        <taxon>Pichiales</taxon>
        <taxon>Pichiaceae</taxon>
        <taxon>Komagataella</taxon>
    </lineage>
</organism>
<feature type="region of interest" description="Disordered" evidence="7">
    <location>
        <begin position="109"/>
        <end position="136"/>
    </location>
</feature>
<dbReference type="FunFam" id="3.40.50.1820:FF:000003">
    <property type="entry name" value="Dipeptidyl peptidase 4"/>
    <property type="match status" value="1"/>
</dbReference>
<evidence type="ECO:0000256" key="3">
    <source>
        <dbReference type="ARBA" id="ARBA00022670"/>
    </source>
</evidence>
<dbReference type="SUPFAM" id="SSF53474">
    <property type="entry name" value="alpha/beta-Hydrolases"/>
    <property type="match status" value="1"/>
</dbReference>
<dbReference type="Gene3D" id="3.40.50.1820">
    <property type="entry name" value="alpha/beta hydrolase"/>
    <property type="match status" value="1"/>
</dbReference>
<keyword evidence="8" id="KW-0472">Membrane</keyword>
<keyword evidence="8" id="KW-1133">Transmembrane helix</keyword>
<dbReference type="Pfam" id="PF00930">
    <property type="entry name" value="DPPIV_N"/>
    <property type="match status" value="1"/>
</dbReference>
<feature type="domain" description="Peptidase S9 prolyl oligopeptidase catalytic" evidence="9">
    <location>
        <begin position="666"/>
        <end position="866"/>
    </location>
</feature>
<name>A0A1B2JAZ1_PICPA</name>
<evidence type="ECO:0000256" key="4">
    <source>
        <dbReference type="ARBA" id="ARBA00022801"/>
    </source>
</evidence>
<keyword evidence="4" id="KW-0378">Hydrolase</keyword>
<dbReference type="OrthoDB" id="16520at2759"/>
<dbReference type="InterPro" id="IPR050278">
    <property type="entry name" value="Serine_Prot_S9B/DPPIV"/>
</dbReference>
<dbReference type="GO" id="GO:0008236">
    <property type="term" value="F:serine-type peptidase activity"/>
    <property type="evidence" value="ECO:0007669"/>
    <property type="project" value="UniProtKB-KW"/>
</dbReference>
<dbReference type="InterPro" id="IPR002469">
    <property type="entry name" value="Peptidase_S9B_N"/>
</dbReference>
<evidence type="ECO:0000256" key="6">
    <source>
        <dbReference type="ARBA" id="ARBA00023180"/>
    </source>
</evidence>
<dbReference type="SUPFAM" id="SSF82171">
    <property type="entry name" value="DPP6 N-terminal domain-like"/>
    <property type="match status" value="1"/>
</dbReference>
<evidence type="ECO:0000256" key="5">
    <source>
        <dbReference type="ARBA" id="ARBA00022825"/>
    </source>
</evidence>
<evidence type="ECO:0000256" key="1">
    <source>
        <dbReference type="ARBA" id="ARBA00006150"/>
    </source>
</evidence>
<gene>
    <name evidence="11" type="primary">STE13</name>
    <name evidence="11" type="ORF">ATY40_BA7502204</name>
</gene>
<dbReference type="PANTHER" id="PTHR11731">
    <property type="entry name" value="PROTEASE FAMILY S9B,C DIPEPTIDYL-PEPTIDASE IV-RELATED"/>
    <property type="match status" value="1"/>
</dbReference>
<evidence type="ECO:0000256" key="7">
    <source>
        <dbReference type="SAM" id="MobiDB-lite"/>
    </source>
</evidence>
<keyword evidence="2" id="KW-0031">Aminopeptidase</keyword>
<feature type="transmembrane region" description="Helical" evidence="8">
    <location>
        <begin position="74"/>
        <end position="94"/>
    </location>
</feature>
<dbReference type="GO" id="GO:0006508">
    <property type="term" value="P:proteolysis"/>
    <property type="evidence" value="ECO:0007669"/>
    <property type="project" value="UniProtKB-KW"/>
</dbReference>
<feature type="domain" description="Dipeptidylpeptidase IV N-terminal" evidence="10">
    <location>
        <begin position="216"/>
        <end position="573"/>
    </location>
</feature>
<dbReference type="GO" id="GO:0008239">
    <property type="term" value="F:dipeptidyl-peptidase activity"/>
    <property type="evidence" value="ECO:0007669"/>
    <property type="project" value="TreeGrafter"/>
</dbReference>
<dbReference type="GO" id="GO:0004177">
    <property type="term" value="F:aminopeptidase activity"/>
    <property type="evidence" value="ECO:0007669"/>
    <property type="project" value="UniProtKB-KW"/>
</dbReference>
<evidence type="ECO:0000313" key="12">
    <source>
        <dbReference type="Proteomes" id="UP000094565"/>
    </source>
</evidence>
<dbReference type="GO" id="GO:0005886">
    <property type="term" value="C:plasma membrane"/>
    <property type="evidence" value="ECO:0007669"/>
    <property type="project" value="TreeGrafter"/>
</dbReference>
<evidence type="ECO:0000259" key="9">
    <source>
        <dbReference type="Pfam" id="PF00326"/>
    </source>
</evidence>
<evidence type="ECO:0000256" key="8">
    <source>
        <dbReference type="SAM" id="Phobius"/>
    </source>
</evidence>
<evidence type="ECO:0000259" key="10">
    <source>
        <dbReference type="Pfam" id="PF00930"/>
    </source>
</evidence>
<evidence type="ECO:0000313" key="11">
    <source>
        <dbReference type="EMBL" id="ANZ75207.1"/>
    </source>
</evidence>
<evidence type="ECO:0000256" key="2">
    <source>
        <dbReference type="ARBA" id="ARBA00022438"/>
    </source>
</evidence>
<dbReference type="EMBL" id="CP014585">
    <property type="protein sequence ID" value="ANZ75207.1"/>
    <property type="molecule type" value="Genomic_DNA"/>
</dbReference>
<proteinExistence type="inferred from homology"/>